<evidence type="ECO:0000313" key="4">
    <source>
        <dbReference type="Proteomes" id="UP000011728"/>
    </source>
</evidence>
<feature type="domain" description="GGDEF" evidence="2">
    <location>
        <begin position="162"/>
        <end position="295"/>
    </location>
</feature>
<dbReference type="Pfam" id="PF08447">
    <property type="entry name" value="PAS_3"/>
    <property type="match status" value="1"/>
</dbReference>
<gene>
    <name evidence="3" type="ORF">Cspa_c56370</name>
</gene>
<dbReference type="PATRIC" id="fig|931276.5.peg.5682"/>
<dbReference type="PROSITE" id="PS50883">
    <property type="entry name" value="EAL"/>
    <property type="match status" value="1"/>
</dbReference>
<accession>M1MTC1</accession>
<feature type="domain" description="EAL" evidence="1">
    <location>
        <begin position="304"/>
        <end position="557"/>
    </location>
</feature>
<dbReference type="NCBIfam" id="TIGR00254">
    <property type="entry name" value="GGDEF"/>
    <property type="match status" value="1"/>
</dbReference>
<protein>
    <submittedName>
        <fullName evidence="3">Diguanylate cyclase (GGDEF) domain-containing protein</fullName>
    </submittedName>
</protein>
<dbReference type="Pfam" id="PF00563">
    <property type="entry name" value="EAL"/>
    <property type="match status" value="1"/>
</dbReference>
<dbReference type="InterPro" id="IPR050706">
    <property type="entry name" value="Cyclic-di-GMP_PDE-like"/>
</dbReference>
<proteinExistence type="predicted"/>
<dbReference type="CDD" id="cd01948">
    <property type="entry name" value="EAL"/>
    <property type="match status" value="1"/>
</dbReference>
<dbReference type="SMART" id="SM00267">
    <property type="entry name" value="GGDEF"/>
    <property type="match status" value="1"/>
</dbReference>
<dbReference type="HOGENOM" id="CLU_000445_70_50_9"/>
<reference evidence="3 4" key="1">
    <citation type="submission" date="2013-02" db="EMBL/GenBank/DDBJ databases">
        <title>Genome sequence of Clostridium saccharoperbutylacetonicum N1-4(HMT).</title>
        <authorList>
            <person name="Poehlein A."/>
            <person name="Daniel R."/>
        </authorList>
    </citation>
    <scope>NUCLEOTIDE SEQUENCE [LARGE SCALE GENOMIC DNA]</scope>
    <source>
        <strain evidence="4">N1-4(HMT)</strain>
    </source>
</reference>
<dbReference type="SMART" id="SM00052">
    <property type="entry name" value="EAL"/>
    <property type="match status" value="1"/>
</dbReference>
<dbReference type="STRING" id="36745.CLSAP_53840"/>
<dbReference type="InterPro" id="IPR001633">
    <property type="entry name" value="EAL_dom"/>
</dbReference>
<organism evidence="3 4">
    <name type="scientific">Clostridium saccharoperbutylacetonicum N1-4(HMT)</name>
    <dbReference type="NCBI Taxonomy" id="931276"/>
    <lineage>
        <taxon>Bacteria</taxon>
        <taxon>Bacillati</taxon>
        <taxon>Bacillota</taxon>
        <taxon>Clostridia</taxon>
        <taxon>Eubacteriales</taxon>
        <taxon>Clostridiaceae</taxon>
        <taxon>Clostridium</taxon>
    </lineage>
</organism>
<evidence type="ECO:0000259" key="2">
    <source>
        <dbReference type="PROSITE" id="PS50887"/>
    </source>
</evidence>
<dbReference type="SUPFAM" id="SSF55785">
    <property type="entry name" value="PYP-like sensor domain (PAS domain)"/>
    <property type="match status" value="1"/>
</dbReference>
<dbReference type="InterPro" id="IPR035919">
    <property type="entry name" value="EAL_sf"/>
</dbReference>
<dbReference type="SUPFAM" id="SSF141868">
    <property type="entry name" value="EAL domain-like"/>
    <property type="match status" value="1"/>
</dbReference>
<dbReference type="InterPro" id="IPR029787">
    <property type="entry name" value="Nucleotide_cyclase"/>
</dbReference>
<dbReference type="Gene3D" id="3.30.70.270">
    <property type="match status" value="1"/>
</dbReference>
<dbReference type="eggNOG" id="COG5001">
    <property type="taxonomic scope" value="Bacteria"/>
</dbReference>
<dbReference type="EMBL" id="CP004121">
    <property type="protein sequence ID" value="AGF59363.1"/>
    <property type="molecule type" value="Genomic_DNA"/>
</dbReference>
<dbReference type="Pfam" id="PF00990">
    <property type="entry name" value="GGDEF"/>
    <property type="match status" value="1"/>
</dbReference>
<dbReference type="RefSeq" id="WP_015395670.1">
    <property type="nucleotide sequence ID" value="NC_020291.1"/>
</dbReference>
<dbReference type="KEGG" id="csr:Cspa_c56370"/>
<dbReference type="InterPro" id="IPR043128">
    <property type="entry name" value="Rev_trsase/Diguanyl_cyclase"/>
</dbReference>
<dbReference type="InterPro" id="IPR000160">
    <property type="entry name" value="GGDEF_dom"/>
</dbReference>
<dbReference type="PROSITE" id="PS50887">
    <property type="entry name" value="GGDEF"/>
    <property type="match status" value="1"/>
</dbReference>
<dbReference type="Gene3D" id="3.30.450.20">
    <property type="entry name" value="PAS domain"/>
    <property type="match status" value="1"/>
</dbReference>
<dbReference type="Proteomes" id="UP000011728">
    <property type="component" value="Chromosome"/>
</dbReference>
<dbReference type="PANTHER" id="PTHR33121:SF70">
    <property type="entry name" value="SIGNALING PROTEIN YKOW"/>
    <property type="match status" value="1"/>
</dbReference>
<dbReference type="SUPFAM" id="SSF55073">
    <property type="entry name" value="Nucleotide cyclase"/>
    <property type="match status" value="1"/>
</dbReference>
<dbReference type="CDD" id="cd01949">
    <property type="entry name" value="GGDEF"/>
    <property type="match status" value="1"/>
</dbReference>
<evidence type="ECO:0000313" key="3">
    <source>
        <dbReference type="EMBL" id="AGF59363.1"/>
    </source>
</evidence>
<keyword evidence="4" id="KW-1185">Reference proteome</keyword>
<dbReference type="PANTHER" id="PTHR33121">
    <property type="entry name" value="CYCLIC DI-GMP PHOSPHODIESTERASE PDEF"/>
    <property type="match status" value="1"/>
</dbReference>
<dbReference type="InterPro" id="IPR013655">
    <property type="entry name" value="PAS_fold_3"/>
</dbReference>
<dbReference type="Gene3D" id="3.20.20.450">
    <property type="entry name" value="EAL domain"/>
    <property type="match status" value="1"/>
</dbReference>
<dbReference type="GO" id="GO:0071111">
    <property type="term" value="F:cyclic-guanylate-specific phosphodiesterase activity"/>
    <property type="evidence" value="ECO:0007669"/>
    <property type="project" value="InterPro"/>
</dbReference>
<evidence type="ECO:0000259" key="1">
    <source>
        <dbReference type="PROSITE" id="PS50883"/>
    </source>
</evidence>
<dbReference type="AlphaFoldDB" id="M1MTC1"/>
<sequence length="558" mass="64177">MHNLYNIKNEEILSRAIEGGDFGVLEWCINKGEMIIYEKVQEIVGCKFENISNMFEFIESIAYEEDKILAIEEFNNYIKGLSTLYRSIFRIKTQNGEVRWIFIKGKIIKGKAETYDLFSGIIVNVTEDNVFEGCDSLTKIPNRIFFLKKLKYSIEKNKHNNKKGALIHINIDNFKTLNYNLGNVFGDCVLKVFSQAINELVSEIGELGRLGGDDFGLIIHQFNYIKEIEEVCNKIHERLNKPFEINGDSIFLTVSLGIAVFPHDSSEIDELLKFCDFARYKSKQIGKNKCFFFDKKISEEYFRRALIEVELKKSIIDKELSICYQPQIDSLNNRIIGIEALLRWKNNKLGNVSPDEFIPIAESSGFIVQIGKWVFDEVLKDVNVWQNRGYKFNTISINVSPIQIKESDFIEKVLSGCLKNNIKPSIIELEITEGTLMQISKEKIEELKELMNNGISIALDDFGIGYSSLNYLTKLPISTLKIDKSFVDDIKNESNQAVIRCIIELSKTLKYKIITEGVETKEQLNLLKELGCNIIQGYYFSKPLPQDEIEDLLKLYVV</sequence>
<name>M1MTC1_9CLOT</name>
<dbReference type="InterPro" id="IPR035965">
    <property type="entry name" value="PAS-like_dom_sf"/>
</dbReference>